<organism evidence="2 3">
    <name type="scientific">Liparis tanakae</name>
    <name type="common">Tanaka's snailfish</name>
    <dbReference type="NCBI Taxonomy" id="230148"/>
    <lineage>
        <taxon>Eukaryota</taxon>
        <taxon>Metazoa</taxon>
        <taxon>Chordata</taxon>
        <taxon>Craniata</taxon>
        <taxon>Vertebrata</taxon>
        <taxon>Euteleostomi</taxon>
        <taxon>Actinopterygii</taxon>
        <taxon>Neopterygii</taxon>
        <taxon>Teleostei</taxon>
        <taxon>Neoteleostei</taxon>
        <taxon>Acanthomorphata</taxon>
        <taxon>Eupercaria</taxon>
        <taxon>Perciformes</taxon>
        <taxon>Cottioidei</taxon>
        <taxon>Cottales</taxon>
        <taxon>Liparidae</taxon>
        <taxon>Liparis</taxon>
    </lineage>
</organism>
<gene>
    <name evidence="2" type="ORF">EYF80_052621</name>
</gene>
<reference evidence="2 3" key="1">
    <citation type="submission" date="2019-03" db="EMBL/GenBank/DDBJ databases">
        <title>First draft genome of Liparis tanakae, snailfish: a comprehensive survey of snailfish specific genes.</title>
        <authorList>
            <person name="Kim W."/>
            <person name="Song I."/>
            <person name="Jeong J.-H."/>
            <person name="Kim D."/>
            <person name="Kim S."/>
            <person name="Ryu S."/>
            <person name="Song J.Y."/>
            <person name="Lee S.K."/>
        </authorList>
    </citation>
    <scope>NUCLEOTIDE SEQUENCE [LARGE SCALE GENOMIC DNA]</scope>
    <source>
        <tissue evidence="2">Muscle</tissue>
    </source>
</reference>
<protein>
    <submittedName>
        <fullName evidence="2">Uncharacterized protein</fullName>
    </submittedName>
</protein>
<dbReference type="EMBL" id="SRLO01001518">
    <property type="protein sequence ID" value="TNN37212.1"/>
    <property type="molecule type" value="Genomic_DNA"/>
</dbReference>
<dbReference type="AlphaFoldDB" id="A0A4Z2FA28"/>
<feature type="compositionally biased region" description="Polar residues" evidence="1">
    <location>
        <begin position="52"/>
        <end position="61"/>
    </location>
</feature>
<accession>A0A4Z2FA28</accession>
<comment type="caution">
    <text evidence="2">The sequence shown here is derived from an EMBL/GenBank/DDBJ whole genome shotgun (WGS) entry which is preliminary data.</text>
</comment>
<sequence>MSAFRAPAQVRNIPMATVAGPSTPWTGLDVPPMWRRRESGSTGRRSRHGCQCMSSPYTLLE</sequence>
<evidence type="ECO:0000313" key="2">
    <source>
        <dbReference type="EMBL" id="TNN37212.1"/>
    </source>
</evidence>
<dbReference type="Proteomes" id="UP000314294">
    <property type="component" value="Unassembled WGS sequence"/>
</dbReference>
<evidence type="ECO:0000256" key="1">
    <source>
        <dbReference type="SAM" id="MobiDB-lite"/>
    </source>
</evidence>
<feature type="region of interest" description="Disordered" evidence="1">
    <location>
        <begin position="15"/>
        <end position="61"/>
    </location>
</feature>
<proteinExistence type="predicted"/>
<evidence type="ECO:0000313" key="3">
    <source>
        <dbReference type="Proteomes" id="UP000314294"/>
    </source>
</evidence>
<keyword evidence="3" id="KW-1185">Reference proteome</keyword>
<name>A0A4Z2FA28_9TELE</name>